<feature type="compositionally biased region" description="Polar residues" evidence="4">
    <location>
        <begin position="1448"/>
        <end position="1477"/>
    </location>
</feature>
<sequence>MPDWRYNVLSTSEAFLDGAGPPRDPLVSSYPRRADRTRPLHTCPYTTIFLGSRSHVPYRLPAHSENGDTFTDAYSVDRSSNLTDTSSFARYEDCRPQIDETLSEENEQVYSDEKTDENLPLQVQKVPYTSSVYYISAKTETLNKDGQGTDLFLVEASESDALSSCTCDSFERCEFDCRDFEPFSDTCCCDPLSDGVCSRSPKAVESPEDFCDKTVDEDGASARSDMDGLDLTLFEPAQTESEPCEGQSSTRIAGSASKGLCGVLYAVPDSGNDGAVGALSGAAVGVPASWEPFYCVLQQDRRTLTAYTSEELASFPGFYVDRKLSTNNNGEYSTRSLPRVRIDAGSNAGTAGVRLRCWAAPPSITEEEVEDEIEEDAVSLRAVPVQDTSYEKACRRGSAPSTPVPGAQAQHSPSRLASFFFSKRSFRSNPLKRTKSATKLERERALAAVPTHPPTHALRTSRSHESLLSAHSPAVSTMDLGPPNQVEIRALHSSVLGRAHCFALSAENRAPRYFACASRKERDRWIYSLRQAARPDEMRTRRCERTVKLWLLEAKAIPPKKRYYCEILLDDTLYARSSSKLKTELCFWGEVYEFGALPAVRNIHVNVYREPERRARKRDKHALVGTVRIPVDDVSSRYLNERWYPLSTETPASPARSAGSAGPAAAGAPAPALRIKCRFQSVDVLPLDCYARFLDYLTRHYRRLCEYLEPVIGVKAKEDIGCALVLCMAGAGLAPRYLADVVALDVRRTGDHSLTFRGNSLATKSMEAYLKLVGDQYLQETLGEAVCWAAGSSAECEVDPLRAGGGAALRRHQAALRDAVTRAWRAIAASAPDFPPPLRDCFATFRERLASMGREDISDNLISASIFLRFLCPAILSPSLFGITHEYPNERAARNLTLVAKTLQTLANFTRFQGKEAFMEFLNDFLEQEAPNMKAFLRAISTRPQEQQTQQTQENKRDSSVSQGSAGSEGSGRSGAVGGVGGAGCVEPDPEWAPHVDLGKQLATLHALLVDSLPKLPQPRIQELEPLSDILDELSKRLASNDNGPMAPVSDNIFRFNDPTCNTPTKQNNAEPPTNGQLNNNFAHSSPIMNKNGVQFNISPSKSNAEDSKYKGTYTAVSKSPSFNLRSATLPRNGYGSNQQNQNVNPDRYSSQYNNQEHCVNLKVVQIGFGSDQYPKGISNGLNESLERRFQDRYKPNNYNQQQTHFHNSNYNTERSPSNDSINHNYSSNEMQNIMKETATLEELSDLLKYADDSDIVDDKQNNKKITSQSKMNNNNNNNIVNGNKTNYTNNGSNVSISGLSNVASSGYQSIATYSQSSSPIENTGHHHQPYENGGQPMSRYSQLNYQKQRDKQYYDSKNEKFYPKSPVQQKIEYDIQKYGIQNFTTADNVQSNTNANSKIAPLVFTNPVYNMEDGRQAQEKNANNDNRNSKRCPCGSSSSSIDEEGLSTDNVETNSEEGSTNFNDESGRNFDQQNRNNTHRKLTRDNCTYDDSYQRSHNHSPRIRDDESSSNSPSLRKNSKTRMPRTNPMLSYSTNQNQLNLKHFGQRGESIYESKPHHISTDSGYPMSRSDSNVEEVNKEMYRLQISRSQKALFNMENSKNSPEKFTMTENTIPETNYPLDRAYSGTKMSSSRLNEDLERHQDYYGMRDRRDSPNTAVFGGSQTSEASERVNSREVRGEREPAARDKLQRRLSLESARDLTDSSDDVDDTLYSTTGRRRTSKHHRTIEQYEREIERLKCSVELLRGRLGPAEPGQDHTDAKMKAIISRLICVEEELRREQRKMAAALSHKQRVIEAQEHRIAALDEANTRLLSALVHLQQRAPHPAPTHSHHELQI</sequence>
<evidence type="ECO:0000259" key="7">
    <source>
        <dbReference type="PROSITE" id="PS50018"/>
    </source>
</evidence>
<dbReference type="CDD" id="cd04013">
    <property type="entry name" value="C2_SynGAP_like"/>
    <property type="match status" value="1"/>
</dbReference>
<evidence type="ECO:0000256" key="1">
    <source>
        <dbReference type="ARBA" id="ARBA00022468"/>
    </source>
</evidence>
<feature type="coiled-coil region" evidence="3">
    <location>
        <begin position="1721"/>
        <end position="1748"/>
    </location>
</feature>
<dbReference type="PROSITE" id="PS50003">
    <property type="entry name" value="PH_DOMAIN"/>
    <property type="match status" value="1"/>
</dbReference>
<feature type="domain" description="C2" evidence="6">
    <location>
        <begin position="525"/>
        <end position="644"/>
    </location>
</feature>
<feature type="domain" description="PH" evidence="5">
    <location>
        <begin position="269"/>
        <end position="534"/>
    </location>
</feature>
<dbReference type="PANTHER" id="PTHR10194">
    <property type="entry name" value="RAS GTPASE-ACTIVATING PROTEINS"/>
    <property type="match status" value="1"/>
</dbReference>
<dbReference type="InterPro" id="IPR023152">
    <property type="entry name" value="RasGAP_CS"/>
</dbReference>
<reference evidence="8 9" key="1">
    <citation type="submission" date="2025-04" db="UniProtKB">
        <authorList>
            <consortium name="RefSeq"/>
        </authorList>
    </citation>
    <scope>IDENTIFICATION</scope>
</reference>
<organism evidence="9">
    <name type="scientific">Papilio xuthus</name>
    <name type="common">Asian swallowtail butterfly</name>
    <dbReference type="NCBI Taxonomy" id="66420"/>
    <lineage>
        <taxon>Eukaryota</taxon>
        <taxon>Metazoa</taxon>
        <taxon>Ecdysozoa</taxon>
        <taxon>Arthropoda</taxon>
        <taxon>Hexapoda</taxon>
        <taxon>Insecta</taxon>
        <taxon>Pterygota</taxon>
        <taxon>Neoptera</taxon>
        <taxon>Endopterygota</taxon>
        <taxon>Lepidoptera</taxon>
        <taxon>Glossata</taxon>
        <taxon>Ditrysia</taxon>
        <taxon>Papilionoidea</taxon>
        <taxon>Papilionidae</taxon>
        <taxon>Papilioninae</taxon>
        <taxon>Papilio</taxon>
    </lineage>
</organism>
<name>A0AAJ6Z7F1_PAPXU</name>
<dbReference type="RefSeq" id="XP_013166779.1">
    <property type="nucleotide sequence ID" value="XM_013311325.1"/>
</dbReference>
<keyword evidence="2" id="KW-0597">Phosphoprotein</keyword>
<keyword evidence="3" id="KW-0175">Coiled coil</keyword>
<evidence type="ECO:0000313" key="9">
    <source>
        <dbReference type="RefSeq" id="XP_013166779.1"/>
    </source>
</evidence>
<dbReference type="Proteomes" id="UP000694872">
    <property type="component" value="Unplaced"/>
</dbReference>
<dbReference type="SUPFAM" id="SSF50729">
    <property type="entry name" value="PH domain-like"/>
    <property type="match status" value="1"/>
</dbReference>
<dbReference type="InterPro" id="IPR008936">
    <property type="entry name" value="Rho_GTPase_activation_prot"/>
</dbReference>
<dbReference type="InterPro" id="IPR035892">
    <property type="entry name" value="C2_domain_sf"/>
</dbReference>
<feature type="compositionally biased region" description="Basic and acidic residues" evidence="4">
    <location>
        <begin position="1668"/>
        <end position="1702"/>
    </location>
</feature>
<feature type="region of interest" description="Disordered" evidence="4">
    <location>
        <begin position="1618"/>
        <end position="1637"/>
    </location>
</feature>
<feature type="region of interest" description="Disordered" evidence="4">
    <location>
        <begin position="943"/>
        <end position="988"/>
    </location>
</feature>
<evidence type="ECO:0000256" key="3">
    <source>
        <dbReference type="SAM" id="Coils"/>
    </source>
</evidence>
<dbReference type="SUPFAM" id="SSF49562">
    <property type="entry name" value="C2 domain (Calcium/lipid-binding domain, CaLB)"/>
    <property type="match status" value="1"/>
</dbReference>
<feature type="region of interest" description="Disordered" evidence="4">
    <location>
        <begin position="1124"/>
        <end position="1152"/>
    </location>
</feature>
<feature type="region of interest" description="Disordered" evidence="4">
    <location>
        <begin position="1646"/>
        <end position="1707"/>
    </location>
</feature>
<feature type="compositionally biased region" description="Gly residues" evidence="4">
    <location>
        <begin position="967"/>
        <end position="984"/>
    </location>
</feature>
<feature type="compositionally biased region" description="Polar residues" evidence="4">
    <location>
        <begin position="1135"/>
        <end position="1152"/>
    </location>
</feature>
<dbReference type="KEGG" id="pxu:106117177"/>
<feature type="region of interest" description="Disordered" evidence="4">
    <location>
        <begin position="1419"/>
        <end position="1533"/>
    </location>
</feature>
<dbReference type="Pfam" id="PF00616">
    <property type="entry name" value="RasGAP"/>
    <property type="match status" value="1"/>
</dbReference>
<evidence type="ECO:0000313" key="8">
    <source>
        <dbReference type="RefSeq" id="XP_013166778.1"/>
    </source>
</evidence>
<dbReference type="SUPFAM" id="SSF48350">
    <property type="entry name" value="GTPase activation domain, GAP"/>
    <property type="match status" value="1"/>
</dbReference>
<proteinExistence type="predicted"/>
<accession>A0AAJ6Z7F1</accession>
<feature type="domain" description="Ras-GAP" evidence="7">
    <location>
        <begin position="716"/>
        <end position="908"/>
    </location>
</feature>
<dbReference type="GO" id="GO:0005096">
    <property type="term" value="F:GTPase activator activity"/>
    <property type="evidence" value="ECO:0007669"/>
    <property type="project" value="UniProtKB-KW"/>
</dbReference>
<dbReference type="InterPro" id="IPR001936">
    <property type="entry name" value="RasGAP_dom"/>
</dbReference>
<dbReference type="Gene3D" id="2.60.40.150">
    <property type="entry name" value="C2 domain"/>
    <property type="match status" value="1"/>
</dbReference>
<dbReference type="Pfam" id="PF25321">
    <property type="entry name" value="PH_RASGAP"/>
    <property type="match status" value="1"/>
</dbReference>
<evidence type="ECO:0000259" key="6">
    <source>
        <dbReference type="PROSITE" id="PS50004"/>
    </source>
</evidence>
<dbReference type="PROSITE" id="PS50004">
    <property type="entry name" value="C2"/>
    <property type="match status" value="1"/>
</dbReference>
<dbReference type="InterPro" id="IPR021887">
    <property type="entry name" value="DAB2P_C"/>
</dbReference>
<feature type="region of interest" description="Disordered" evidence="4">
    <location>
        <begin position="1199"/>
        <end position="1223"/>
    </location>
</feature>
<dbReference type="PROSITE" id="PS50018">
    <property type="entry name" value="RAS_GTPASE_ACTIV_2"/>
    <property type="match status" value="1"/>
</dbReference>
<protein>
    <submittedName>
        <fullName evidence="8 9">Probable Ras GTPase-activating protein isoform X1</fullName>
    </submittedName>
</protein>
<dbReference type="InterPro" id="IPR001849">
    <property type="entry name" value="PH_domain"/>
</dbReference>
<keyword evidence="1" id="KW-0343">GTPase activation</keyword>
<dbReference type="InterPro" id="IPR039360">
    <property type="entry name" value="Ras_GTPase"/>
</dbReference>
<gene>
    <name evidence="8 9" type="primary">LOC106117177</name>
</gene>
<dbReference type="InterPro" id="IPR000008">
    <property type="entry name" value="C2_dom"/>
</dbReference>
<dbReference type="Pfam" id="PF00168">
    <property type="entry name" value="C2"/>
    <property type="match status" value="1"/>
</dbReference>
<evidence type="ECO:0000256" key="4">
    <source>
        <dbReference type="SAM" id="MobiDB-lite"/>
    </source>
</evidence>
<dbReference type="GeneID" id="106117177"/>
<dbReference type="CDD" id="cd05136">
    <property type="entry name" value="RasGAP_DAB2IP"/>
    <property type="match status" value="1"/>
</dbReference>
<evidence type="ECO:0000256" key="2">
    <source>
        <dbReference type="ARBA" id="ARBA00022553"/>
    </source>
</evidence>
<dbReference type="PANTHER" id="PTHR10194:SF60">
    <property type="entry name" value="RAS GTPASE-ACTIVATING PROTEIN RASKOL"/>
    <property type="match status" value="1"/>
</dbReference>
<dbReference type="InterPro" id="IPR057606">
    <property type="entry name" value="SynGAP1-like_PH"/>
</dbReference>
<dbReference type="PROSITE" id="PS00509">
    <property type="entry name" value="RAS_GTPASE_ACTIV_1"/>
    <property type="match status" value="1"/>
</dbReference>
<dbReference type="RefSeq" id="XP_013166778.1">
    <property type="nucleotide sequence ID" value="XM_013311324.1"/>
</dbReference>
<evidence type="ECO:0000259" key="5">
    <source>
        <dbReference type="PROSITE" id="PS50003"/>
    </source>
</evidence>
<dbReference type="SMART" id="SM00323">
    <property type="entry name" value="RasGAP"/>
    <property type="match status" value="1"/>
</dbReference>
<dbReference type="SMART" id="SM00239">
    <property type="entry name" value="C2"/>
    <property type="match status" value="1"/>
</dbReference>
<dbReference type="Gene3D" id="1.10.506.10">
    <property type="entry name" value="GTPase Activation - p120gap, domain 1"/>
    <property type="match status" value="1"/>
</dbReference>
<dbReference type="Gene3D" id="1.10.506.20">
    <property type="match status" value="1"/>
</dbReference>
<dbReference type="Pfam" id="PF12004">
    <property type="entry name" value="DAB2P_C"/>
    <property type="match status" value="1"/>
</dbReference>
<feature type="region of interest" description="Disordered" evidence="4">
    <location>
        <begin position="1315"/>
        <end position="1339"/>
    </location>
</feature>
<dbReference type="CTD" id="32754"/>
<dbReference type="CDD" id="cd13262">
    <property type="entry name" value="PH_RasSynGAP-like"/>
    <property type="match status" value="1"/>
</dbReference>